<dbReference type="EMBL" id="AUPC02000327">
    <property type="protein sequence ID" value="POG61748.1"/>
    <property type="molecule type" value="Genomic_DNA"/>
</dbReference>
<comment type="caution">
    <text evidence="1">The sequence shown here is derived from an EMBL/GenBank/DDBJ whole genome shotgun (WGS) entry which is preliminary data.</text>
</comment>
<keyword evidence="2" id="KW-1185">Reference proteome</keyword>
<protein>
    <submittedName>
        <fullName evidence="1">Uncharacterized protein</fullName>
    </submittedName>
</protein>
<accession>A0A2P4P8M7</accession>
<name>A0A2P4P8M7_RHIID</name>
<gene>
    <name evidence="1" type="ORF">GLOIN_2v1701830</name>
</gene>
<proteinExistence type="predicted"/>
<dbReference type="Proteomes" id="UP000018888">
    <property type="component" value="Unassembled WGS sequence"/>
</dbReference>
<reference evidence="1 2" key="2">
    <citation type="journal article" date="2018" name="New Phytol.">
        <title>High intraspecific genome diversity in the model arbuscular mycorrhizal symbiont Rhizophagus irregularis.</title>
        <authorList>
            <person name="Chen E.C.H."/>
            <person name="Morin E."/>
            <person name="Beaudet D."/>
            <person name="Noel J."/>
            <person name="Yildirir G."/>
            <person name="Ndikumana S."/>
            <person name="Charron P."/>
            <person name="St-Onge C."/>
            <person name="Giorgi J."/>
            <person name="Kruger M."/>
            <person name="Marton T."/>
            <person name="Ropars J."/>
            <person name="Grigoriev I.V."/>
            <person name="Hainaut M."/>
            <person name="Henrissat B."/>
            <person name="Roux C."/>
            <person name="Martin F."/>
            <person name="Corradi N."/>
        </authorList>
    </citation>
    <scope>NUCLEOTIDE SEQUENCE [LARGE SCALE GENOMIC DNA]</scope>
    <source>
        <strain evidence="1 2">DAOM 197198</strain>
    </source>
</reference>
<reference evidence="1 2" key="1">
    <citation type="journal article" date="2013" name="Proc. Natl. Acad. Sci. U.S.A.">
        <title>Genome of an arbuscular mycorrhizal fungus provides insight into the oldest plant symbiosis.</title>
        <authorList>
            <person name="Tisserant E."/>
            <person name="Malbreil M."/>
            <person name="Kuo A."/>
            <person name="Kohler A."/>
            <person name="Symeonidi A."/>
            <person name="Balestrini R."/>
            <person name="Charron P."/>
            <person name="Duensing N."/>
            <person name="Frei Dit Frey N."/>
            <person name="Gianinazzi-Pearson V."/>
            <person name="Gilbert L.B."/>
            <person name="Handa Y."/>
            <person name="Herr J.R."/>
            <person name="Hijri M."/>
            <person name="Koul R."/>
            <person name="Kawaguchi M."/>
            <person name="Krajinski F."/>
            <person name="Lammers P.J."/>
            <person name="Masclaux F.G."/>
            <person name="Murat C."/>
            <person name="Morin E."/>
            <person name="Ndikumana S."/>
            <person name="Pagni M."/>
            <person name="Petitpierre D."/>
            <person name="Requena N."/>
            <person name="Rosikiewicz P."/>
            <person name="Riley R."/>
            <person name="Saito K."/>
            <person name="San Clemente H."/>
            <person name="Shapiro H."/>
            <person name="van Tuinen D."/>
            <person name="Becard G."/>
            <person name="Bonfante P."/>
            <person name="Paszkowski U."/>
            <person name="Shachar-Hill Y.Y."/>
            <person name="Tuskan G.A."/>
            <person name="Young P.W."/>
            <person name="Sanders I.R."/>
            <person name="Henrissat B."/>
            <person name="Rensing S.A."/>
            <person name="Grigoriev I.V."/>
            <person name="Corradi N."/>
            <person name="Roux C."/>
            <person name="Martin F."/>
        </authorList>
    </citation>
    <scope>NUCLEOTIDE SEQUENCE [LARGE SCALE GENOMIC DNA]</scope>
    <source>
        <strain evidence="1 2">DAOM 197198</strain>
    </source>
</reference>
<organism evidence="1 2">
    <name type="scientific">Rhizophagus irregularis (strain DAOM 181602 / DAOM 197198 / MUCL 43194)</name>
    <name type="common">Arbuscular mycorrhizal fungus</name>
    <name type="synonym">Glomus intraradices</name>
    <dbReference type="NCBI Taxonomy" id="747089"/>
    <lineage>
        <taxon>Eukaryota</taxon>
        <taxon>Fungi</taxon>
        <taxon>Fungi incertae sedis</taxon>
        <taxon>Mucoromycota</taxon>
        <taxon>Glomeromycotina</taxon>
        <taxon>Glomeromycetes</taxon>
        <taxon>Glomerales</taxon>
        <taxon>Glomeraceae</taxon>
        <taxon>Rhizophagus</taxon>
    </lineage>
</organism>
<sequence length="58" mass="6952">MLSRPNMEKQCIQLNVQLNMWKKNPYTKFALELTFQEKYIPGRHLQMLPASIIRSLME</sequence>
<dbReference type="AlphaFoldDB" id="A0A2P4P8M7"/>
<evidence type="ECO:0000313" key="1">
    <source>
        <dbReference type="EMBL" id="POG61748.1"/>
    </source>
</evidence>
<evidence type="ECO:0000313" key="2">
    <source>
        <dbReference type="Proteomes" id="UP000018888"/>
    </source>
</evidence>